<reference evidence="2 3" key="1">
    <citation type="submission" date="2019-09" db="EMBL/GenBank/DDBJ databases">
        <title>Genome sequence and assembly of Adhaeribacter sp.</title>
        <authorList>
            <person name="Chhetri G."/>
        </authorList>
    </citation>
    <scope>NUCLEOTIDE SEQUENCE [LARGE SCALE GENOMIC DNA]</scope>
    <source>
        <strain evidence="2 3">DK36</strain>
    </source>
</reference>
<evidence type="ECO:0000313" key="3">
    <source>
        <dbReference type="Proteomes" id="UP000323426"/>
    </source>
</evidence>
<feature type="chain" id="PRO_5024431650" evidence="1">
    <location>
        <begin position="23"/>
        <end position="444"/>
    </location>
</feature>
<gene>
    <name evidence="2" type="ORF">F0145_09190</name>
</gene>
<name>A0A5M6DIT3_9BACT</name>
<sequence length="444" mass="48705">MKHFLLTLLAIISFSVSSWAQAAKHVILITIDGFRPDFYLDKSWGAVNLQYLMENGVHAKGVNGIFPTVTFPSHTTLVTGVKAAKHGIYYNDPFEPTGPTGRWYWHYNAIKSPTIYDAVRQAGLKSASVLWPVTAGAPIDYNIPDIWKVGSQPDRREETSKHATPAGLWQEIELNATGKLEANDFNMDKDYLVMDDNVARMAAYLIRKYRPNFTTVHLPVVDHAEGRDGEQVRRAVTGADRAIRNIIEAVDKAGIKNQTAIIVTGDHGFVDGHTAIQPNIWLAQAGLLKDIKKDEWQAQFQPAGGSAFLYLKDAKDKKTLNRVRQLLAALPESQQKLFKVIEGAELAKASADPNVALALAAAPGVTFGRASTGEIFRPNSGGNHGYFPNFPKIQTGFIGMGAGFKKGGFIQEMEMIDVAPIIARLLGLEFKSADGMTYPGLLVK</sequence>
<dbReference type="SUPFAM" id="SSF53649">
    <property type="entry name" value="Alkaline phosphatase-like"/>
    <property type="match status" value="1"/>
</dbReference>
<dbReference type="RefSeq" id="WP_150088112.1">
    <property type="nucleotide sequence ID" value="NZ_VWSF01000005.1"/>
</dbReference>
<protein>
    <submittedName>
        <fullName evidence="2">Alkaline phosphatase family protein</fullName>
    </submittedName>
</protein>
<feature type="signal peptide" evidence="1">
    <location>
        <begin position="1"/>
        <end position="22"/>
    </location>
</feature>
<dbReference type="GO" id="GO:0016787">
    <property type="term" value="F:hydrolase activity"/>
    <property type="evidence" value="ECO:0007669"/>
    <property type="project" value="UniProtKB-ARBA"/>
</dbReference>
<dbReference type="EMBL" id="VWSF01000005">
    <property type="protein sequence ID" value="KAA5547488.1"/>
    <property type="molecule type" value="Genomic_DNA"/>
</dbReference>
<dbReference type="InterPro" id="IPR002591">
    <property type="entry name" value="Phosphodiest/P_Trfase"/>
</dbReference>
<dbReference type="CDD" id="cd16018">
    <property type="entry name" value="Enpp"/>
    <property type="match status" value="1"/>
</dbReference>
<proteinExistence type="predicted"/>
<dbReference type="AlphaFoldDB" id="A0A5M6DIT3"/>
<accession>A0A5M6DIT3</accession>
<comment type="caution">
    <text evidence="2">The sequence shown here is derived from an EMBL/GenBank/DDBJ whole genome shotgun (WGS) entry which is preliminary data.</text>
</comment>
<dbReference type="Proteomes" id="UP000323426">
    <property type="component" value="Unassembled WGS sequence"/>
</dbReference>
<dbReference type="PANTHER" id="PTHR10151:SF120">
    <property type="entry name" value="BIS(5'-ADENOSYL)-TRIPHOSPHATASE"/>
    <property type="match status" value="1"/>
</dbReference>
<dbReference type="PANTHER" id="PTHR10151">
    <property type="entry name" value="ECTONUCLEOTIDE PYROPHOSPHATASE/PHOSPHODIESTERASE"/>
    <property type="match status" value="1"/>
</dbReference>
<keyword evidence="3" id="KW-1185">Reference proteome</keyword>
<keyword evidence="1" id="KW-0732">Signal</keyword>
<evidence type="ECO:0000313" key="2">
    <source>
        <dbReference type="EMBL" id="KAA5547488.1"/>
    </source>
</evidence>
<dbReference type="Gene3D" id="3.40.720.10">
    <property type="entry name" value="Alkaline Phosphatase, subunit A"/>
    <property type="match status" value="1"/>
</dbReference>
<evidence type="ECO:0000256" key="1">
    <source>
        <dbReference type="SAM" id="SignalP"/>
    </source>
</evidence>
<dbReference type="Pfam" id="PF01663">
    <property type="entry name" value="Phosphodiest"/>
    <property type="match status" value="1"/>
</dbReference>
<organism evidence="2 3">
    <name type="scientific">Adhaeribacter rhizoryzae</name>
    <dbReference type="NCBI Taxonomy" id="2607907"/>
    <lineage>
        <taxon>Bacteria</taxon>
        <taxon>Pseudomonadati</taxon>
        <taxon>Bacteroidota</taxon>
        <taxon>Cytophagia</taxon>
        <taxon>Cytophagales</taxon>
        <taxon>Hymenobacteraceae</taxon>
        <taxon>Adhaeribacter</taxon>
    </lineage>
</organism>
<dbReference type="InterPro" id="IPR017850">
    <property type="entry name" value="Alkaline_phosphatase_core_sf"/>
</dbReference>